<feature type="region of interest" description="Disordered" evidence="2">
    <location>
        <begin position="101"/>
        <end position="131"/>
    </location>
</feature>
<dbReference type="InterPro" id="IPR036612">
    <property type="entry name" value="KH_dom_type_1_sf"/>
</dbReference>
<evidence type="ECO:0000256" key="1">
    <source>
        <dbReference type="PROSITE-ProRule" id="PRU00117"/>
    </source>
</evidence>
<dbReference type="EnsemblMetazoa" id="GMOY004615-RA">
    <property type="protein sequence ID" value="GMOY004615-PA"/>
    <property type="gene ID" value="GMOY004615"/>
</dbReference>
<keyword evidence="3" id="KW-1133">Transmembrane helix</keyword>
<dbReference type="InterPro" id="IPR050621">
    <property type="entry name" value="Tudor_domain_containing"/>
</dbReference>
<dbReference type="Pfam" id="PF00013">
    <property type="entry name" value="KH_1"/>
    <property type="match status" value="1"/>
</dbReference>
<dbReference type="InterPro" id="IPR002999">
    <property type="entry name" value="Tudor"/>
</dbReference>
<evidence type="ECO:0000313" key="5">
    <source>
        <dbReference type="EnsemblMetazoa" id="GMOY004615-PA"/>
    </source>
</evidence>
<dbReference type="PROSITE" id="PS50084">
    <property type="entry name" value="KH_TYPE_1"/>
    <property type="match status" value="1"/>
</dbReference>
<dbReference type="Proteomes" id="UP000092444">
    <property type="component" value="Unassembled WGS sequence"/>
</dbReference>
<organism evidence="5 6">
    <name type="scientific">Glossina morsitans morsitans</name>
    <name type="common">Savannah tsetse fly</name>
    <dbReference type="NCBI Taxonomy" id="37546"/>
    <lineage>
        <taxon>Eukaryota</taxon>
        <taxon>Metazoa</taxon>
        <taxon>Ecdysozoa</taxon>
        <taxon>Arthropoda</taxon>
        <taxon>Hexapoda</taxon>
        <taxon>Insecta</taxon>
        <taxon>Pterygota</taxon>
        <taxon>Neoptera</taxon>
        <taxon>Endopterygota</taxon>
        <taxon>Diptera</taxon>
        <taxon>Brachycera</taxon>
        <taxon>Muscomorpha</taxon>
        <taxon>Hippoboscoidea</taxon>
        <taxon>Glossinidae</taxon>
        <taxon>Glossina</taxon>
    </lineage>
</organism>
<protein>
    <recommendedName>
        <fullName evidence="4">Tudor domain-containing protein</fullName>
    </recommendedName>
</protein>
<keyword evidence="3" id="KW-0812">Transmembrane</keyword>
<dbReference type="InterPro" id="IPR047367">
    <property type="entry name" value="Tudor_AKAP1"/>
</dbReference>
<dbReference type="SUPFAM" id="SSF54791">
    <property type="entry name" value="Eukaryotic type KH-domain (KH-domain type I)"/>
    <property type="match status" value="1"/>
</dbReference>
<dbReference type="Gene3D" id="2.30.30.140">
    <property type="match status" value="1"/>
</dbReference>
<dbReference type="InterPro" id="IPR047368">
    <property type="entry name" value="KH-I_AKAP1"/>
</dbReference>
<keyword evidence="6" id="KW-1185">Reference proteome</keyword>
<dbReference type="SMART" id="SM00322">
    <property type="entry name" value="KH"/>
    <property type="match status" value="1"/>
</dbReference>
<dbReference type="PANTHER" id="PTHR22948">
    <property type="entry name" value="TUDOR DOMAIN CONTAINING PROTEIN"/>
    <property type="match status" value="1"/>
</dbReference>
<dbReference type="SUPFAM" id="SSF63748">
    <property type="entry name" value="Tudor/PWWP/MBT"/>
    <property type="match status" value="1"/>
</dbReference>
<dbReference type="Gene3D" id="3.30.1370.10">
    <property type="entry name" value="K Homology domain, type 1"/>
    <property type="match status" value="1"/>
</dbReference>
<accession>A0A1B0FL71</accession>
<dbReference type="InterPro" id="IPR035437">
    <property type="entry name" value="SNase_OB-fold_sf"/>
</dbReference>
<sequence length="642" mass="72171">MQPYVYVLTGHIVIVCSEEKATVQDTFQIKIFQHSVKMVSGRPLLYLSLPGVAFILGVFWFRRRNKGRIENDAKSNRCGGIEIAQKNTEHSENFIAKMTNSNNTEDKGVPSPTESMNINSTTTPVDDDSSASRLFGKSAPIKIVQNGRGASPAKHVLQQQLDSAVLKSKIQDAEYKLLRSIDEDFENLSSPVDLPDSVNKRMSFYSRKVDVQKDEPVVITARTTPKISPENSFLESKYIKECEENNNLESMQNKKDKVQQENEKNDKEEEQQINEIQKVIEDKKLPRLEEIDSCNASEKRTVDAASPSLSLCSVQSGDSGKGSSLPRSEAKRAKTTYEFFFPNSLVGQLYGRKRSFINQIKSKTNANVLLRKHRYTGKVRICVIEGTDSEIQAALTMIRQRLPAKRYPNFTMQRIHFALPQTIVPLSTESLLNLQFKLYPTIYLQLHLIEGINNDVVVSAIISGGHIFVQHPLHPSHPSLAVLQKCLYDSYSAADTPLLPSVEISAVCVTPVNGIWYRVQIIDSDSEDAQRCIVKFLDFGGYMNVFFKDLRQIRSDFMATPFQATECLLSNIEPIDSCWTPEAADILCKLTKGIVLQAQIAGYNSLSVPEIYLFACLGPNNVIFINKELVARNLAKWVDIKD</sequence>
<dbReference type="InterPro" id="IPR004088">
    <property type="entry name" value="KH_dom_type_1"/>
</dbReference>
<dbReference type="PhylomeDB" id="A0A1B0FL71"/>
<dbReference type="PANTHER" id="PTHR22948:SF65">
    <property type="entry name" value="A-KINASE ANCHORING PROTEIN 1"/>
    <property type="match status" value="1"/>
</dbReference>
<proteinExistence type="predicted"/>
<dbReference type="CDD" id="cd20407">
    <property type="entry name" value="Tudor_AKAP1"/>
    <property type="match status" value="1"/>
</dbReference>
<dbReference type="InterPro" id="IPR004087">
    <property type="entry name" value="KH_dom"/>
</dbReference>
<dbReference type="VEuPathDB" id="VectorBase:GMOY004615"/>
<reference evidence="5" key="1">
    <citation type="submission" date="2020-05" db="UniProtKB">
        <authorList>
            <consortium name="EnsemblMetazoa"/>
        </authorList>
    </citation>
    <scope>IDENTIFICATION</scope>
    <source>
        <strain evidence="5">Yale</strain>
    </source>
</reference>
<dbReference type="Gene3D" id="2.40.50.90">
    <property type="match status" value="1"/>
</dbReference>
<name>A0A1B0FL71_GLOMM</name>
<feature type="region of interest" description="Disordered" evidence="2">
    <location>
        <begin position="244"/>
        <end position="272"/>
    </location>
</feature>
<feature type="compositionally biased region" description="Polar residues" evidence="2">
    <location>
        <begin position="112"/>
        <end position="124"/>
    </location>
</feature>
<feature type="domain" description="Tudor" evidence="4">
    <location>
        <begin position="501"/>
        <end position="560"/>
    </location>
</feature>
<dbReference type="SMART" id="SM00333">
    <property type="entry name" value="TUDOR"/>
    <property type="match status" value="1"/>
</dbReference>
<dbReference type="AlphaFoldDB" id="A0A1B0FL71"/>
<feature type="transmembrane region" description="Helical" evidence="3">
    <location>
        <begin position="44"/>
        <end position="61"/>
    </location>
</feature>
<dbReference type="Pfam" id="PF00567">
    <property type="entry name" value="TUDOR"/>
    <property type="match status" value="1"/>
</dbReference>
<dbReference type="CDD" id="cd22395">
    <property type="entry name" value="KH-I_AKAP1"/>
    <property type="match status" value="1"/>
</dbReference>
<dbReference type="PROSITE" id="PS50304">
    <property type="entry name" value="TUDOR"/>
    <property type="match status" value="1"/>
</dbReference>
<dbReference type="GO" id="GO:0005739">
    <property type="term" value="C:mitochondrion"/>
    <property type="evidence" value="ECO:0007669"/>
    <property type="project" value="UniProtKB-ARBA"/>
</dbReference>
<dbReference type="GO" id="GO:0003723">
    <property type="term" value="F:RNA binding"/>
    <property type="evidence" value="ECO:0007669"/>
    <property type="project" value="UniProtKB-UniRule"/>
</dbReference>
<dbReference type="EMBL" id="CCAG010023261">
    <property type="status" value="NOT_ANNOTATED_CDS"/>
    <property type="molecule type" value="Genomic_DNA"/>
</dbReference>
<keyword evidence="1" id="KW-0694">RNA-binding</keyword>
<evidence type="ECO:0000256" key="2">
    <source>
        <dbReference type="SAM" id="MobiDB-lite"/>
    </source>
</evidence>
<evidence type="ECO:0000259" key="4">
    <source>
        <dbReference type="PROSITE" id="PS50304"/>
    </source>
</evidence>
<keyword evidence="3" id="KW-0472">Membrane</keyword>
<feature type="compositionally biased region" description="Basic and acidic residues" evidence="2">
    <location>
        <begin position="252"/>
        <end position="267"/>
    </location>
</feature>
<evidence type="ECO:0000256" key="3">
    <source>
        <dbReference type="SAM" id="Phobius"/>
    </source>
</evidence>
<dbReference type="STRING" id="37546.A0A1B0FL71"/>
<evidence type="ECO:0000313" key="6">
    <source>
        <dbReference type="Proteomes" id="UP000092444"/>
    </source>
</evidence>
<dbReference type="GO" id="GO:0010468">
    <property type="term" value="P:regulation of gene expression"/>
    <property type="evidence" value="ECO:0007669"/>
    <property type="project" value="UniProtKB-ARBA"/>
</dbReference>